<evidence type="ECO:0000313" key="4">
    <source>
        <dbReference type="Proteomes" id="UP000182498"/>
    </source>
</evidence>
<feature type="domain" description="Dimethylamine monooxygenase subunit DmmA-like C-terminal" evidence="2">
    <location>
        <begin position="147"/>
        <end position="191"/>
    </location>
</feature>
<proteinExistence type="predicted"/>
<gene>
    <name evidence="3" type="ORF">CVAR292_02573</name>
</gene>
<dbReference type="OrthoDB" id="4423970at2"/>
<dbReference type="RefSeq" id="WP_073884661.1">
    <property type="nucleotide sequence ID" value="NZ_FAUH01000020.1"/>
</dbReference>
<organism evidence="3 4">
    <name type="scientific">Corynebacterium variabile</name>
    <dbReference type="NCBI Taxonomy" id="1727"/>
    <lineage>
        <taxon>Bacteria</taxon>
        <taxon>Bacillati</taxon>
        <taxon>Actinomycetota</taxon>
        <taxon>Actinomycetes</taxon>
        <taxon>Mycobacteriales</taxon>
        <taxon>Corynebacteriaceae</taxon>
        <taxon>Corynebacterium</taxon>
    </lineage>
</organism>
<evidence type="ECO:0000259" key="2">
    <source>
        <dbReference type="Pfam" id="PF22289"/>
    </source>
</evidence>
<accession>A0A0X2NNZ9</accession>
<dbReference type="Proteomes" id="UP000182498">
    <property type="component" value="Unassembled WGS sequence"/>
</dbReference>
<keyword evidence="4" id="KW-1185">Reference proteome</keyword>
<protein>
    <recommendedName>
        <fullName evidence="2">Dimethylamine monooxygenase subunit DmmA-like C-terminal domain-containing protein</fullName>
    </recommendedName>
</protein>
<dbReference type="EMBL" id="FAUH01000020">
    <property type="protein sequence ID" value="CUU67214.1"/>
    <property type="molecule type" value="Genomic_DNA"/>
</dbReference>
<reference evidence="4" key="1">
    <citation type="submission" date="2015-11" db="EMBL/GenBank/DDBJ databases">
        <authorList>
            <person name="Dugat-Bony E."/>
        </authorList>
    </citation>
    <scope>NUCLEOTIDE SEQUENCE [LARGE SCALE GENOMIC DNA]</scope>
    <source>
        <strain evidence="4">Mu292</strain>
    </source>
</reference>
<feature type="region of interest" description="Disordered" evidence="1">
    <location>
        <begin position="1"/>
        <end position="32"/>
    </location>
</feature>
<evidence type="ECO:0000313" key="3">
    <source>
        <dbReference type="EMBL" id="CUU67214.1"/>
    </source>
</evidence>
<dbReference type="InterPro" id="IPR048037">
    <property type="entry name" value="DmmA-like_C"/>
</dbReference>
<dbReference type="AlphaFoldDB" id="A0A0X2NNZ9"/>
<name>A0A0X2NNZ9_9CORY</name>
<dbReference type="Pfam" id="PF22289">
    <property type="entry name" value="DmmA-like_C"/>
    <property type="match status" value="1"/>
</dbReference>
<sequence length="200" mass="20918">MTATTADTAPAPPATSLPRWSETPPPVDDTSSEQMLVLCDGDDGAGDHWLRDLRARGIEPLQVRVRAPRVTTPALLRPGADRGLTGLPQLRRMLDTATVGLRLLVTGTEWQVLTVIAAALEAGMLRSEIRAVATAPGISGDAVPLIVFCAHCEAETLSPAATPGTTVRCAGCARLLDIHPHVNSSQARYLGSDATAGALT</sequence>
<evidence type="ECO:0000256" key="1">
    <source>
        <dbReference type="SAM" id="MobiDB-lite"/>
    </source>
</evidence>
<dbReference type="NCBIfam" id="NF041259">
    <property type="entry name" value="mono_DmmA_fam"/>
    <property type="match status" value="1"/>
</dbReference>